<dbReference type="Proteomes" id="UP000308197">
    <property type="component" value="Unassembled WGS sequence"/>
</dbReference>
<protein>
    <submittedName>
        <fullName evidence="1">Uncharacterized protein</fullName>
    </submittedName>
</protein>
<proteinExistence type="predicted"/>
<dbReference type="Gene3D" id="2.60.270.50">
    <property type="match status" value="1"/>
</dbReference>
<dbReference type="EMBL" id="ML211468">
    <property type="protein sequence ID" value="TFK82607.1"/>
    <property type="molecule type" value="Genomic_DNA"/>
</dbReference>
<evidence type="ECO:0000313" key="1">
    <source>
        <dbReference type="EMBL" id="TFK82607.1"/>
    </source>
</evidence>
<dbReference type="AlphaFoldDB" id="A0A5C3P195"/>
<sequence length="233" mass="26147">MYISTVPCILCCTQSPPSMADQRSNTVSHAEVENMEDLLFFDTSKVKDAPIPPAPLTLKRAMRWMQATVKNLTQFRIEHVDDFLQQGEFCQRPGDVAPLDQMTFSCCTREGGLTGCGGGAKFRILLHDGSALEFAIGWEEPAGPAFPPRSAVVCDPPNDPRYAYHLADERGNFVTSDRLEATDELGTVVFRIKITAESPRHTCSESPYNRSLYFDDFEARKDWLYVVERELLA</sequence>
<dbReference type="STRING" id="1314778.A0A5C3P195"/>
<name>A0A5C3P195_9APHY</name>
<dbReference type="InParanoid" id="A0A5C3P195"/>
<organism evidence="1 2">
    <name type="scientific">Polyporus arcularius HHB13444</name>
    <dbReference type="NCBI Taxonomy" id="1314778"/>
    <lineage>
        <taxon>Eukaryota</taxon>
        <taxon>Fungi</taxon>
        <taxon>Dikarya</taxon>
        <taxon>Basidiomycota</taxon>
        <taxon>Agaricomycotina</taxon>
        <taxon>Agaricomycetes</taxon>
        <taxon>Polyporales</taxon>
        <taxon>Polyporaceae</taxon>
        <taxon>Polyporus</taxon>
    </lineage>
</organism>
<accession>A0A5C3P195</accession>
<reference evidence="1 2" key="1">
    <citation type="journal article" date="2019" name="Nat. Ecol. Evol.">
        <title>Megaphylogeny resolves global patterns of mushroom evolution.</title>
        <authorList>
            <person name="Varga T."/>
            <person name="Krizsan K."/>
            <person name="Foldi C."/>
            <person name="Dima B."/>
            <person name="Sanchez-Garcia M."/>
            <person name="Sanchez-Ramirez S."/>
            <person name="Szollosi G.J."/>
            <person name="Szarkandi J.G."/>
            <person name="Papp V."/>
            <person name="Albert L."/>
            <person name="Andreopoulos W."/>
            <person name="Angelini C."/>
            <person name="Antonin V."/>
            <person name="Barry K.W."/>
            <person name="Bougher N.L."/>
            <person name="Buchanan P."/>
            <person name="Buyck B."/>
            <person name="Bense V."/>
            <person name="Catcheside P."/>
            <person name="Chovatia M."/>
            <person name="Cooper J."/>
            <person name="Damon W."/>
            <person name="Desjardin D."/>
            <person name="Finy P."/>
            <person name="Geml J."/>
            <person name="Haridas S."/>
            <person name="Hughes K."/>
            <person name="Justo A."/>
            <person name="Karasinski D."/>
            <person name="Kautmanova I."/>
            <person name="Kiss B."/>
            <person name="Kocsube S."/>
            <person name="Kotiranta H."/>
            <person name="LaButti K.M."/>
            <person name="Lechner B.E."/>
            <person name="Liimatainen K."/>
            <person name="Lipzen A."/>
            <person name="Lukacs Z."/>
            <person name="Mihaltcheva S."/>
            <person name="Morgado L.N."/>
            <person name="Niskanen T."/>
            <person name="Noordeloos M.E."/>
            <person name="Ohm R.A."/>
            <person name="Ortiz-Santana B."/>
            <person name="Ovrebo C."/>
            <person name="Racz N."/>
            <person name="Riley R."/>
            <person name="Savchenko A."/>
            <person name="Shiryaev A."/>
            <person name="Soop K."/>
            <person name="Spirin V."/>
            <person name="Szebenyi C."/>
            <person name="Tomsovsky M."/>
            <person name="Tulloss R.E."/>
            <person name="Uehling J."/>
            <person name="Grigoriev I.V."/>
            <person name="Vagvolgyi C."/>
            <person name="Papp T."/>
            <person name="Martin F.M."/>
            <person name="Miettinen O."/>
            <person name="Hibbett D.S."/>
            <person name="Nagy L.G."/>
        </authorList>
    </citation>
    <scope>NUCLEOTIDE SEQUENCE [LARGE SCALE GENOMIC DNA]</scope>
    <source>
        <strain evidence="1 2">HHB13444</strain>
    </source>
</reference>
<gene>
    <name evidence="1" type="ORF">K466DRAFT_295721</name>
</gene>
<evidence type="ECO:0000313" key="2">
    <source>
        <dbReference type="Proteomes" id="UP000308197"/>
    </source>
</evidence>
<keyword evidence="2" id="KW-1185">Reference proteome</keyword>